<name>A1K5V4_AZOSB</name>
<keyword evidence="2" id="KW-1185">Reference proteome</keyword>
<evidence type="ECO:0008006" key="3">
    <source>
        <dbReference type="Google" id="ProtNLM"/>
    </source>
</evidence>
<proteinExistence type="predicted"/>
<dbReference type="EMBL" id="AM406670">
    <property type="protein sequence ID" value="CAL94209.1"/>
    <property type="molecule type" value="Genomic_DNA"/>
</dbReference>
<dbReference type="AlphaFoldDB" id="A1K5V4"/>
<dbReference type="eggNOG" id="ENOG5033H9E">
    <property type="taxonomic scope" value="Bacteria"/>
</dbReference>
<organism evidence="1 2">
    <name type="scientific">Azoarcus sp. (strain BH72)</name>
    <dbReference type="NCBI Taxonomy" id="418699"/>
    <lineage>
        <taxon>Bacteria</taxon>
        <taxon>Pseudomonadati</taxon>
        <taxon>Pseudomonadota</taxon>
        <taxon>Betaproteobacteria</taxon>
        <taxon>Rhodocyclales</taxon>
        <taxon>Zoogloeaceae</taxon>
        <taxon>Azoarcus</taxon>
    </lineage>
</organism>
<dbReference type="InterPro" id="IPR032556">
    <property type="entry name" value="DUF4936"/>
</dbReference>
<evidence type="ECO:0000313" key="1">
    <source>
        <dbReference type="EMBL" id="CAL94209.1"/>
    </source>
</evidence>
<reference evidence="1 2" key="1">
    <citation type="journal article" date="2006" name="Nat. Biotechnol.">
        <title>Complete genome of the mutualistic, N2-fixing grass endophyte Azoarcus sp. strain BH72.</title>
        <authorList>
            <person name="Krause A."/>
            <person name="Ramakumar A."/>
            <person name="Bartels D."/>
            <person name="Battistoni F."/>
            <person name="Bekel T."/>
            <person name="Boch J."/>
            <person name="Boehm M."/>
            <person name="Friedrich F."/>
            <person name="Hurek T."/>
            <person name="Krause L."/>
            <person name="Linke B."/>
            <person name="McHardy A.C."/>
            <person name="Sarkar A."/>
            <person name="Schneiker S."/>
            <person name="Syed A.A."/>
            <person name="Thauer R."/>
            <person name="Vorhoelter F.-J."/>
            <person name="Weidner S."/>
            <person name="Puehler A."/>
            <person name="Reinhold-Hurek B."/>
            <person name="Kaiser O."/>
            <person name="Goesmann A."/>
        </authorList>
    </citation>
    <scope>NUCLEOTIDE SEQUENCE [LARGE SCALE GENOMIC DNA]</scope>
    <source>
        <strain evidence="1 2">BH72</strain>
    </source>
</reference>
<dbReference type="RefSeq" id="WP_011765325.1">
    <property type="nucleotide sequence ID" value="NC_008702.1"/>
</dbReference>
<dbReference type="STRING" id="62928.azo1592"/>
<dbReference type="HOGENOM" id="CLU_179055_0_0_4"/>
<gene>
    <name evidence="1" type="ordered locus">azo1592</name>
</gene>
<dbReference type="Pfam" id="PF16290">
    <property type="entry name" value="DUF4936"/>
    <property type="match status" value="1"/>
</dbReference>
<sequence>MSDATASLSTTVQYFIYYRVREELDAEVAQAAVRAMQAELERTHGVRGRLLTRLNEPATWMEVYADVADPTQFEAALGAAVNAAALDSHLAEGTVRHIERFIECA</sequence>
<protein>
    <recommendedName>
        <fullName evidence="3">DUF4936 domain-containing protein</fullName>
    </recommendedName>
</protein>
<evidence type="ECO:0000313" key="2">
    <source>
        <dbReference type="Proteomes" id="UP000002588"/>
    </source>
</evidence>
<dbReference type="Proteomes" id="UP000002588">
    <property type="component" value="Chromosome"/>
</dbReference>
<accession>A1K5V4</accession>
<dbReference type="KEGG" id="azo:azo1592"/>